<comment type="caution">
    <text evidence="2">The sequence shown here is derived from an EMBL/GenBank/DDBJ whole genome shotgun (WGS) entry which is preliminary data.</text>
</comment>
<accession>A0A392UM63</accession>
<proteinExistence type="predicted"/>
<feature type="non-terminal residue" evidence="2">
    <location>
        <position position="1"/>
    </location>
</feature>
<reference evidence="2 3" key="1">
    <citation type="journal article" date="2018" name="Front. Plant Sci.">
        <title>Red Clover (Trifolium pratense) and Zigzag Clover (T. medium) - A Picture of Genomic Similarities and Differences.</title>
        <authorList>
            <person name="Dluhosova J."/>
            <person name="Istvanek J."/>
            <person name="Nedelnik J."/>
            <person name="Repkova J."/>
        </authorList>
    </citation>
    <scope>NUCLEOTIDE SEQUENCE [LARGE SCALE GENOMIC DNA]</scope>
    <source>
        <strain evidence="3">cv. 10/8</strain>
        <tissue evidence="2">Leaf</tissue>
    </source>
</reference>
<dbReference type="AlphaFoldDB" id="A0A392UM63"/>
<dbReference type="Proteomes" id="UP000265520">
    <property type="component" value="Unassembled WGS sequence"/>
</dbReference>
<feature type="signal peptide" evidence="1">
    <location>
        <begin position="1"/>
        <end position="23"/>
    </location>
</feature>
<evidence type="ECO:0000313" key="3">
    <source>
        <dbReference type="Proteomes" id="UP000265520"/>
    </source>
</evidence>
<keyword evidence="1" id="KW-0732">Signal</keyword>
<evidence type="ECO:0000256" key="1">
    <source>
        <dbReference type="SAM" id="SignalP"/>
    </source>
</evidence>
<sequence length="36" mass="3747">LAPSLCLVSTFWLLPAAPRAGHAAPRAGTVQRVDFG</sequence>
<dbReference type="EMBL" id="LXQA010865115">
    <property type="protein sequence ID" value="MCI74651.1"/>
    <property type="molecule type" value="Genomic_DNA"/>
</dbReference>
<evidence type="ECO:0000313" key="2">
    <source>
        <dbReference type="EMBL" id="MCI74651.1"/>
    </source>
</evidence>
<feature type="chain" id="PRO_5017421014" evidence="1">
    <location>
        <begin position="24"/>
        <end position="36"/>
    </location>
</feature>
<keyword evidence="3" id="KW-1185">Reference proteome</keyword>
<organism evidence="2 3">
    <name type="scientific">Trifolium medium</name>
    <dbReference type="NCBI Taxonomy" id="97028"/>
    <lineage>
        <taxon>Eukaryota</taxon>
        <taxon>Viridiplantae</taxon>
        <taxon>Streptophyta</taxon>
        <taxon>Embryophyta</taxon>
        <taxon>Tracheophyta</taxon>
        <taxon>Spermatophyta</taxon>
        <taxon>Magnoliopsida</taxon>
        <taxon>eudicotyledons</taxon>
        <taxon>Gunneridae</taxon>
        <taxon>Pentapetalae</taxon>
        <taxon>rosids</taxon>
        <taxon>fabids</taxon>
        <taxon>Fabales</taxon>
        <taxon>Fabaceae</taxon>
        <taxon>Papilionoideae</taxon>
        <taxon>50 kb inversion clade</taxon>
        <taxon>NPAAA clade</taxon>
        <taxon>Hologalegina</taxon>
        <taxon>IRL clade</taxon>
        <taxon>Trifolieae</taxon>
        <taxon>Trifolium</taxon>
    </lineage>
</organism>
<protein>
    <submittedName>
        <fullName evidence="2">Uncharacterized protein</fullName>
    </submittedName>
</protein>
<name>A0A392UM63_9FABA</name>